<proteinExistence type="inferred from homology"/>
<keyword evidence="7" id="KW-1133">Transmembrane helix</keyword>
<dbReference type="SUPFAM" id="SSF53756">
    <property type="entry name" value="UDP-Glycosyltransferase/glycogen phosphorylase"/>
    <property type="match status" value="1"/>
</dbReference>
<evidence type="ECO:0000313" key="9">
    <source>
        <dbReference type="Proteomes" id="UP000053660"/>
    </source>
</evidence>
<keyword evidence="5" id="KW-0732">Signal</keyword>
<dbReference type="Pfam" id="PF00201">
    <property type="entry name" value="UDPGT"/>
    <property type="match status" value="1"/>
</dbReference>
<evidence type="ECO:0000313" key="8">
    <source>
        <dbReference type="EMBL" id="KHJ90628.1"/>
    </source>
</evidence>
<feature type="transmembrane region" description="Helical" evidence="7">
    <location>
        <begin position="118"/>
        <end position="142"/>
    </location>
</feature>
<organism evidence="8 9">
    <name type="scientific">Oesophagostomum dentatum</name>
    <name type="common">Nodular worm</name>
    <dbReference type="NCBI Taxonomy" id="61180"/>
    <lineage>
        <taxon>Eukaryota</taxon>
        <taxon>Metazoa</taxon>
        <taxon>Ecdysozoa</taxon>
        <taxon>Nematoda</taxon>
        <taxon>Chromadorea</taxon>
        <taxon>Rhabditida</taxon>
        <taxon>Rhabditina</taxon>
        <taxon>Rhabditomorpha</taxon>
        <taxon>Strongyloidea</taxon>
        <taxon>Strongylidae</taxon>
        <taxon>Oesophagostomum</taxon>
    </lineage>
</organism>
<keyword evidence="4" id="KW-0808">Transferase</keyword>
<keyword evidence="9" id="KW-1185">Reference proteome</keyword>
<dbReference type="EMBL" id="KN552832">
    <property type="protein sequence ID" value="KHJ90628.1"/>
    <property type="molecule type" value="Genomic_DNA"/>
</dbReference>
<dbReference type="Proteomes" id="UP000053660">
    <property type="component" value="Unassembled WGS sequence"/>
</dbReference>
<dbReference type="OrthoDB" id="5835829at2759"/>
<keyword evidence="7" id="KW-0472">Membrane</keyword>
<evidence type="ECO:0000256" key="4">
    <source>
        <dbReference type="ARBA" id="ARBA00022679"/>
    </source>
</evidence>
<evidence type="ECO:0000256" key="2">
    <source>
        <dbReference type="ARBA" id="ARBA00012544"/>
    </source>
</evidence>
<dbReference type="PANTHER" id="PTHR48043">
    <property type="entry name" value="EG:EG0003.4 PROTEIN-RELATED"/>
    <property type="match status" value="1"/>
</dbReference>
<accession>A0A0B1SZF8</accession>
<dbReference type="EC" id="2.4.1.17" evidence="2"/>
<dbReference type="GO" id="GO:0015020">
    <property type="term" value="F:glucuronosyltransferase activity"/>
    <property type="evidence" value="ECO:0007669"/>
    <property type="project" value="UniProtKB-EC"/>
</dbReference>
<protein>
    <recommendedName>
        <fullName evidence="2">glucuronosyltransferase</fullName>
        <ecNumber evidence="2">2.4.1.17</ecNumber>
    </recommendedName>
</protein>
<evidence type="ECO:0000256" key="1">
    <source>
        <dbReference type="ARBA" id="ARBA00009995"/>
    </source>
</evidence>
<gene>
    <name evidence="8" type="ORF">OESDEN_09525</name>
</gene>
<comment type="similarity">
    <text evidence="1">Belongs to the UDP-glycosyltransferase family.</text>
</comment>
<comment type="catalytic activity">
    <reaction evidence="6">
        <text>glucuronate acceptor + UDP-alpha-D-glucuronate = acceptor beta-D-glucuronoside + UDP + H(+)</text>
        <dbReference type="Rhea" id="RHEA:21032"/>
        <dbReference type="ChEBI" id="CHEBI:15378"/>
        <dbReference type="ChEBI" id="CHEBI:58052"/>
        <dbReference type="ChEBI" id="CHEBI:58223"/>
        <dbReference type="ChEBI" id="CHEBI:132367"/>
        <dbReference type="ChEBI" id="CHEBI:132368"/>
        <dbReference type="EC" id="2.4.1.17"/>
    </reaction>
</comment>
<dbReference type="InterPro" id="IPR002213">
    <property type="entry name" value="UDP_glucos_trans"/>
</dbReference>
<dbReference type="Gene3D" id="3.40.50.2000">
    <property type="entry name" value="Glycogen Phosphorylase B"/>
    <property type="match status" value="1"/>
</dbReference>
<keyword evidence="7" id="KW-0812">Transmembrane</keyword>
<dbReference type="AlphaFoldDB" id="A0A0B1SZF8"/>
<sequence>MEKEAINAAVPVIAVPLFGDQSKNALLVKHHGFGLILQKKELNTETISDALKRITSDTRYATAVKTLSRMANKKPVSAAHLLVKWSEFVAEFKTLENLEPAGNKLNFFQYYSLDVICFLLAVSLFVVVFIVFLLKFCLRVIVSAFWSRKTKSE</sequence>
<dbReference type="PANTHER" id="PTHR48043:SF145">
    <property type="entry name" value="FI06409P-RELATED"/>
    <property type="match status" value="1"/>
</dbReference>
<evidence type="ECO:0000256" key="3">
    <source>
        <dbReference type="ARBA" id="ARBA00022676"/>
    </source>
</evidence>
<name>A0A0B1SZF8_OESDE</name>
<reference evidence="8 9" key="1">
    <citation type="submission" date="2014-03" db="EMBL/GenBank/DDBJ databases">
        <title>Draft genome of the hookworm Oesophagostomum dentatum.</title>
        <authorList>
            <person name="Mitreva M."/>
        </authorList>
    </citation>
    <scope>NUCLEOTIDE SEQUENCE [LARGE SCALE GENOMIC DNA]</scope>
    <source>
        <strain evidence="8 9">OD-Hann</strain>
    </source>
</reference>
<evidence type="ECO:0000256" key="6">
    <source>
        <dbReference type="ARBA" id="ARBA00047475"/>
    </source>
</evidence>
<evidence type="ECO:0000256" key="5">
    <source>
        <dbReference type="ARBA" id="ARBA00022729"/>
    </source>
</evidence>
<evidence type="ECO:0000256" key="7">
    <source>
        <dbReference type="SAM" id="Phobius"/>
    </source>
</evidence>
<keyword evidence="3" id="KW-0328">Glycosyltransferase</keyword>
<dbReference type="InterPro" id="IPR050271">
    <property type="entry name" value="UDP-glycosyltransferase"/>
</dbReference>